<dbReference type="GO" id="GO:0043565">
    <property type="term" value="F:sequence-specific DNA binding"/>
    <property type="evidence" value="ECO:0007669"/>
    <property type="project" value="InterPro"/>
</dbReference>
<evidence type="ECO:0000256" key="2">
    <source>
        <dbReference type="ARBA" id="ARBA00023125"/>
    </source>
</evidence>
<organism evidence="5 6">
    <name type="scientific">Methyloceanibacter marginalis</name>
    <dbReference type="NCBI Taxonomy" id="1774971"/>
    <lineage>
        <taxon>Bacteria</taxon>
        <taxon>Pseudomonadati</taxon>
        <taxon>Pseudomonadota</taxon>
        <taxon>Alphaproteobacteria</taxon>
        <taxon>Hyphomicrobiales</taxon>
        <taxon>Hyphomicrobiaceae</taxon>
        <taxon>Methyloceanibacter</taxon>
    </lineage>
</organism>
<evidence type="ECO:0000256" key="1">
    <source>
        <dbReference type="ARBA" id="ARBA00023015"/>
    </source>
</evidence>
<proteinExistence type="predicted"/>
<dbReference type="InterPro" id="IPR018060">
    <property type="entry name" value="HTH_AraC"/>
</dbReference>
<dbReference type="PANTHER" id="PTHR46796">
    <property type="entry name" value="HTH-TYPE TRANSCRIPTIONAL ACTIVATOR RHAS-RELATED"/>
    <property type="match status" value="1"/>
</dbReference>
<evidence type="ECO:0000259" key="4">
    <source>
        <dbReference type="PROSITE" id="PS01124"/>
    </source>
</evidence>
<keyword evidence="6" id="KW-1185">Reference proteome</keyword>
<dbReference type="PROSITE" id="PS01124">
    <property type="entry name" value="HTH_ARAC_FAMILY_2"/>
    <property type="match status" value="1"/>
</dbReference>
<dbReference type="GO" id="GO:0003700">
    <property type="term" value="F:DNA-binding transcription factor activity"/>
    <property type="evidence" value="ECO:0007669"/>
    <property type="project" value="InterPro"/>
</dbReference>
<evidence type="ECO:0000256" key="3">
    <source>
        <dbReference type="ARBA" id="ARBA00023163"/>
    </source>
</evidence>
<name>A0A1E3W9R3_9HYPH</name>
<comment type="caution">
    <text evidence="5">The sequence shown here is derived from an EMBL/GenBank/DDBJ whole genome shotgun (WGS) entry which is preliminary data.</text>
</comment>
<sequence length="330" mass="36124">MSPFGKQGSNSGSDWTRIRIARIEDLSDAVLGAGLEAVQMSSAPVTGSLAFADHDGLLFSTGLIGGRVALRGPLSETMVTLGIGVRLAGGTRHWLKEVTTGDCGIFMPGDEHDALYTPGSIYASVTLSFERLEAFAEDRGLTLNLRSLGGSGVHARRLPAGAVNRLGKQFEALHAGRQTYGSGNAVLGYRFLDTFIEHLGRRPRTLVGGLNPRGYARIVARARDFIIENLDRPLRIDEIARSASASRRSLYRAFNEVLDETPHSYVRKLRLHRIRSDLALDAERACTIAVISNRWGISELGRLSGWYRELFGERPSETLAQYRRKAGITS</sequence>
<dbReference type="AlphaFoldDB" id="A0A1E3W9R3"/>
<dbReference type="InterPro" id="IPR050204">
    <property type="entry name" value="AraC_XylS_family_regulators"/>
</dbReference>
<gene>
    <name evidence="5" type="ORF">AUC71_14920</name>
</gene>
<feature type="domain" description="HTH araC/xylS-type" evidence="4">
    <location>
        <begin position="220"/>
        <end position="321"/>
    </location>
</feature>
<dbReference type="PANTHER" id="PTHR46796:SF12">
    <property type="entry name" value="HTH-TYPE DNA-BINDING TRANSCRIPTIONAL ACTIVATOR EUTR"/>
    <property type="match status" value="1"/>
</dbReference>
<keyword evidence="2" id="KW-0238">DNA-binding</keyword>
<protein>
    <submittedName>
        <fullName evidence="5">Ethanolamine operon regulator</fullName>
    </submittedName>
</protein>
<dbReference type="InterPro" id="IPR009057">
    <property type="entry name" value="Homeodomain-like_sf"/>
</dbReference>
<dbReference type="EMBL" id="LPWD01000287">
    <property type="protein sequence ID" value="ODS02516.1"/>
    <property type="molecule type" value="Genomic_DNA"/>
</dbReference>
<reference evidence="5 6" key="1">
    <citation type="journal article" date="2016" name="Environ. Microbiol.">
        <title>New Methyloceanibacter diversity from North Sea sediments includes methanotroph containing solely the soluble methane monooxygenase.</title>
        <authorList>
            <person name="Vekeman B."/>
            <person name="Kerckhof F.M."/>
            <person name="Cremers G."/>
            <person name="de Vos P."/>
            <person name="Vandamme P."/>
            <person name="Boon N."/>
            <person name="Op den Camp H.J."/>
            <person name="Heylen K."/>
        </authorList>
    </citation>
    <scope>NUCLEOTIDE SEQUENCE [LARGE SCALE GENOMIC DNA]</scope>
    <source>
        <strain evidence="5 6">R-67177</strain>
    </source>
</reference>
<dbReference type="Gene3D" id="1.10.10.60">
    <property type="entry name" value="Homeodomain-like"/>
    <property type="match status" value="1"/>
</dbReference>
<evidence type="ECO:0000313" key="5">
    <source>
        <dbReference type="EMBL" id="ODS02516.1"/>
    </source>
</evidence>
<keyword evidence="1" id="KW-0805">Transcription regulation</keyword>
<dbReference type="SMART" id="SM00342">
    <property type="entry name" value="HTH_ARAC"/>
    <property type="match status" value="1"/>
</dbReference>
<keyword evidence="3" id="KW-0804">Transcription</keyword>
<dbReference type="Pfam" id="PF12833">
    <property type="entry name" value="HTH_18"/>
    <property type="match status" value="1"/>
</dbReference>
<evidence type="ECO:0000313" key="6">
    <source>
        <dbReference type="Proteomes" id="UP000095042"/>
    </source>
</evidence>
<dbReference type="SUPFAM" id="SSF46689">
    <property type="entry name" value="Homeodomain-like"/>
    <property type="match status" value="1"/>
</dbReference>
<dbReference type="Proteomes" id="UP000095042">
    <property type="component" value="Unassembled WGS sequence"/>
</dbReference>
<accession>A0A1E3W9R3</accession>